<reference evidence="4" key="1">
    <citation type="submission" date="2015-03" db="EMBL/GenBank/DDBJ databases">
        <title>A transcriptome of Araucaria cunninghamii, an australian fine timber species.</title>
        <authorList>
            <person name="Jing Yi C.J.Y."/>
            <person name="Yin San L.Y.S."/>
            <person name="Abdul Karim S.S."/>
            <person name="Wan Azmi N.N."/>
            <person name="Hercus R.R."/>
            <person name="Croft L.L."/>
        </authorList>
    </citation>
    <scope>NUCLEOTIDE SEQUENCE</scope>
    <source>
        <strain evidence="4">MI0301</strain>
        <tissue evidence="4">Leaf</tissue>
    </source>
</reference>
<dbReference type="SMART" id="SM00271">
    <property type="entry name" value="DnaJ"/>
    <property type="match status" value="1"/>
</dbReference>
<dbReference type="InterPro" id="IPR032843">
    <property type="entry name" value="Jiv"/>
</dbReference>
<dbReference type="Gene3D" id="1.10.287.110">
    <property type="entry name" value="DnaJ domain"/>
    <property type="match status" value="1"/>
</dbReference>
<dbReference type="PROSITE" id="PS00636">
    <property type="entry name" value="DNAJ_1"/>
    <property type="match status" value="1"/>
</dbReference>
<dbReference type="InterPro" id="IPR036869">
    <property type="entry name" value="J_dom_sf"/>
</dbReference>
<dbReference type="PRINTS" id="PR00625">
    <property type="entry name" value="JDOMAIN"/>
</dbReference>
<keyword evidence="2" id="KW-0812">Transmembrane</keyword>
<dbReference type="PANTHER" id="PTHR45270">
    <property type="entry name" value="OS03G0832900 PROTEIN"/>
    <property type="match status" value="1"/>
</dbReference>
<feature type="transmembrane region" description="Helical" evidence="2">
    <location>
        <begin position="36"/>
        <end position="57"/>
    </location>
</feature>
<dbReference type="SUPFAM" id="SSF46565">
    <property type="entry name" value="Chaperone J-domain"/>
    <property type="match status" value="1"/>
</dbReference>
<dbReference type="InterPro" id="IPR001623">
    <property type="entry name" value="DnaJ_domain"/>
</dbReference>
<dbReference type="EMBL" id="GCKF01026087">
    <property type="protein sequence ID" value="JAG98373.1"/>
    <property type="molecule type" value="Transcribed_RNA"/>
</dbReference>
<dbReference type="Pfam" id="PF14901">
    <property type="entry name" value="Jiv90"/>
    <property type="match status" value="1"/>
</dbReference>
<protein>
    <recommendedName>
        <fullName evidence="3">J domain-containing protein</fullName>
    </recommendedName>
</protein>
<feature type="region of interest" description="Disordered" evidence="1">
    <location>
        <begin position="221"/>
        <end position="268"/>
    </location>
</feature>
<dbReference type="PANTHER" id="PTHR45270:SF1">
    <property type="entry name" value="CHAPERONE DNAJ-DOMAIN SUPERFAMILY PROTEIN"/>
    <property type="match status" value="1"/>
</dbReference>
<evidence type="ECO:0000259" key="3">
    <source>
        <dbReference type="PROSITE" id="PS50076"/>
    </source>
</evidence>
<organism evidence="4">
    <name type="scientific">Araucaria cunninghamii</name>
    <name type="common">Hoop pine</name>
    <name type="synonym">Moreton Bay pine</name>
    <dbReference type="NCBI Taxonomy" id="56994"/>
    <lineage>
        <taxon>Eukaryota</taxon>
        <taxon>Viridiplantae</taxon>
        <taxon>Streptophyta</taxon>
        <taxon>Embryophyta</taxon>
        <taxon>Tracheophyta</taxon>
        <taxon>Spermatophyta</taxon>
        <taxon>Pinopsida</taxon>
        <taxon>Pinidae</taxon>
        <taxon>Conifers II</taxon>
        <taxon>Araucariales</taxon>
        <taxon>Araucariaceae</taxon>
        <taxon>Araucaria</taxon>
    </lineage>
</organism>
<accession>A0A0D6R7S8</accession>
<evidence type="ECO:0000256" key="2">
    <source>
        <dbReference type="SAM" id="Phobius"/>
    </source>
</evidence>
<dbReference type="PROSITE" id="PS50076">
    <property type="entry name" value="DNAJ_2"/>
    <property type="match status" value="1"/>
</dbReference>
<keyword evidence="2" id="KW-1133">Transmembrane helix</keyword>
<sequence>MGAYEMADTSLVQHVAEWIQQQKPTYLAMKKATLKAANYVGVMVVQNWPIIWSWLAYLGKLTLVASELWIDCSLRGIGSLLHLGSAACFVLLCCSVISTTAMSGIVSVLLSLGIARLAVAFLDFVPATSVIAILGATLLWMYNSFLIAGALIIIGGSLFTLNHARLAILITTAYFMYFAKVRIGWVGLLFCMNIAFISNDIFICLLESGVKETERKCFNEKAEETNEKAEETKSRARNVNDLPRGDTCNDQPSKSHKHRPLGESSQTINSAQACEESSTIRLAEADPSPGGEVLRILSSSDHYSTLGLSLYQKIEIVVLKREYRRKARLVHPDKNIGNAMAEESFKKLQIAYEVLSDLEKKNTYDEELRREELTKSFHQKIQSGDKKNGRYDSSECYSDKIDKEVTDNTREARRIACRKCNKTHRWIYTNRAKSRARWCQDCETYHQAKDGDGWMEYSGQVLFLGRSQKVDMRAYACIENIVYDVSDWAACQGLNCLPNTHNPSFHMDITVLGKNVVYGSNHTYKGTSHASRATNVDEYLMEEEFADLLHMVFTKFNSASGYQESAGMRSSYYVKKNLKRNGNKRW</sequence>
<name>A0A0D6R7S8_ARACU</name>
<dbReference type="CDD" id="cd06257">
    <property type="entry name" value="DnaJ"/>
    <property type="match status" value="1"/>
</dbReference>
<dbReference type="InterPro" id="IPR018253">
    <property type="entry name" value="DnaJ_domain_CS"/>
</dbReference>
<evidence type="ECO:0000256" key="1">
    <source>
        <dbReference type="SAM" id="MobiDB-lite"/>
    </source>
</evidence>
<keyword evidence="2" id="KW-0472">Membrane</keyword>
<feature type="domain" description="J" evidence="3">
    <location>
        <begin position="301"/>
        <end position="368"/>
    </location>
</feature>
<feature type="transmembrane region" description="Helical" evidence="2">
    <location>
        <begin position="185"/>
        <end position="206"/>
    </location>
</feature>
<dbReference type="AlphaFoldDB" id="A0A0D6R7S8"/>
<evidence type="ECO:0000313" key="4">
    <source>
        <dbReference type="EMBL" id="JAG98373.1"/>
    </source>
</evidence>
<proteinExistence type="predicted"/>
<dbReference type="Pfam" id="PF00226">
    <property type="entry name" value="DnaJ"/>
    <property type="match status" value="1"/>
</dbReference>
<feature type="compositionally biased region" description="Basic and acidic residues" evidence="1">
    <location>
        <begin position="221"/>
        <end position="234"/>
    </location>
</feature>